<organism evidence="4 5">
    <name type="scientific">Dichotomopilus funicola</name>
    <dbReference type="NCBI Taxonomy" id="1934379"/>
    <lineage>
        <taxon>Eukaryota</taxon>
        <taxon>Fungi</taxon>
        <taxon>Dikarya</taxon>
        <taxon>Ascomycota</taxon>
        <taxon>Pezizomycotina</taxon>
        <taxon>Sordariomycetes</taxon>
        <taxon>Sordariomycetidae</taxon>
        <taxon>Sordariales</taxon>
        <taxon>Chaetomiaceae</taxon>
        <taxon>Dichotomopilus</taxon>
    </lineage>
</organism>
<gene>
    <name evidence="4" type="ORF">C8A04DRAFT_12588</name>
</gene>
<dbReference type="Pfam" id="PF05183">
    <property type="entry name" value="RdRP"/>
    <property type="match status" value="1"/>
</dbReference>
<feature type="compositionally biased region" description="Low complexity" evidence="2">
    <location>
        <begin position="157"/>
        <end position="171"/>
    </location>
</feature>
<dbReference type="InterPro" id="IPR007855">
    <property type="entry name" value="RDRP"/>
</dbReference>
<reference evidence="4" key="1">
    <citation type="journal article" date="2023" name="Mol. Phylogenet. Evol.">
        <title>Genome-scale phylogeny and comparative genomics of the fungal order Sordariales.</title>
        <authorList>
            <person name="Hensen N."/>
            <person name="Bonometti L."/>
            <person name="Westerberg I."/>
            <person name="Brannstrom I.O."/>
            <person name="Guillou S."/>
            <person name="Cros-Aarteil S."/>
            <person name="Calhoun S."/>
            <person name="Haridas S."/>
            <person name="Kuo A."/>
            <person name="Mondo S."/>
            <person name="Pangilinan J."/>
            <person name="Riley R."/>
            <person name="LaButti K."/>
            <person name="Andreopoulos B."/>
            <person name="Lipzen A."/>
            <person name="Chen C."/>
            <person name="Yan M."/>
            <person name="Daum C."/>
            <person name="Ng V."/>
            <person name="Clum A."/>
            <person name="Steindorff A."/>
            <person name="Ohm R.A."/>
            <person name="Martin F."/>
            <person name="Silar P."/>
            <person name="Natvig D.O."/>
            <person name="Lalanne C."/>
            <person name="Gautier V."/>
            <person name="Ament-Velasquez S.L."/>
            <person name="Kruys A."/>
            <person name="Hutchinson M.I."/>
            <person name="Powell A.J."/>
            <person name="Barry K."/>
            <person name="Miller A.N."/>
            <person name="Grigoriev I.V."/>
            <person name="Debuchy R."/>
            <person name="Gladieux P."/>
            <person name="Hiltunen Thoren M."/>
            <person name="Johannesson H."/>
        </authorList>
    </citation>
    <scope>NUCLEOTIDE SEQUENCE</scope>
    <source>
        <strain evidence="4">CBS 141.50</strain>
    </source>
</reference>
<dbReference type="GO" id="GO:0003723">
    <property type="term" value="F:RNA binding"/>
    <property type="evidence" value="ECO:0007669"/>
    <property type="project" value="UniProtKB-KW"/>
</dbReference>
<feature type="region of interest" description="Disordered" evidence="2">
    <location>
        <begin position="1346"/>
        <end position="1380"/>
    </location>
</feature>
<reference evidence="4" key="2">
    <citation type="submission" date="2023-05" db="EMBL/GenBank/DDBJ databases">
        <authorList>
            <consortium name="Lawrence Berkeley National Laboratory"/>
            <person name="Steindorff A."/>
            <person name="Hensen N."/>
            <person name="Bonometti L."/>
            <person name="Westerberg I."/>
            <person name="Brannstrom I.O."/>
            <person name="Guillou S."/>
            <person name="Cros-Aarteil S."/>
            <person name="Calhoun S."/>
            <person name="Haridas S."/>
            <person name="Kuo A."/>
            <person name="Mondo S."/>
            <person name="Pangilinan J."/>
            <person name="Riley R."/>
            <person name="Labutti K."/>
            <person name="Andreopoulos B."/>
            <person name="Lipzen A."/>
            <person name="Chen C."/>
            <person name="Yanf M."/>
            <person name="Daum C."/>
            <person name="Ng V."/>
            <person name="Clum A."/>
            <person name="Ohm R."/>
            <person name="Martin F."/>
            <person name="Silar P."/>
            <person name="Natvig D."/>
            <person name="Lalanne C."/>
            <person name="Gautier V."/>
            <person name="Ament-Velasquez S.L."/>
            <person name="Kruys A."/>
            <person name="Hutchinson M.I."/>
            <person name="Powell A.J."/>
            <person name="Barry K."/>
            <person name="Miller A.N."/>
            <person name="Grigoriev I.V."/>
            <person name="Debuchy R."/>
            <person name="Gladieux P."/>
            <person name="Thoren M.H."/>
            <person name="Johannesson H."/>
        </authorList>
    </citation>
    <scope>NUCLEOTIDE SEQUENCE</scope>
    <source>
        <strain evidence="4">CBS 141.50</strain>
    </source>
</reference>
<comment type="catalytic activity">
    <reaction evidence="1">
        <text>RNA(n) + a ribonucleoside 5'-triphosphate = RNA(n+1) + diphosphate</text>
        <dbReference type="Rhea" id="RHEA:21248"/>
        <dbReference type="Rhea" id="RHEA-COMP:14527"/>
        <dbReference type="Rhea" id="RHEA-COMP:17342"/>
        <dbReference type="ChEBI" id="CHEBI:33019"/>
        <dbReference type="ChEBI" id="CHEBI:61557"/>
        <dbReference type="ChEBI" id="CHEBI:140395"/>
        <dbReference type="EC" id="2.7.7.48"/>
    </reaction>
</comment>
<name>A0AAN6ZML9_9PEZI</name>
<keyword evidence="5" id="KW-1185">Reference proteome</keyword>
<proteinExistence type="inferred from homology"/>
<accession>A0AAN6ZML9</accession>
<keyword evidence="1 4" id="KW-0696">RNA-directed RNA polymerase</keyword>
<feature type="compositionally biased region" description="Basic and acidic residues" evidence="2">
    <location>
        <begin position="120"/>
        <end position="129"/>
    </location>
</feature>
<keyword evidence="1" id="KW-0694">RNA-binding</keyword>
<dbReference type="PANTHER" id="PTHR23079">
    <property type="entry name" value="RNA-DEPENDENT RNA POLYMERASE"/>
    <property type="match status" value="1"/>
</dbReference>
<dbReference type="RefSeq" id="XP_062636570.1">
    <property type="nucleotide sequence ID" value="XM_062777387.1"/>
</dbReference>
<dbReference type="GO" id="GO:0031380">
    <property type="term" value="C:nuclear RNA-directed RNA polymerase complex"/>
    <property type="evidence" value="ECO:0007669"/>
    <property type="project" value="TreeGrafter"/>
</dbReference>
<dbReference type="GO" id="GO:0030422">
    <property type="term" value="P:siRNA processing"/>
    <property type="evidence" value="ECO:0007669"/>
    <property type="project" value="TreeGrafter"/>
</dbReference>
<dbReference type="InterPro" id="IPR057596">
    <property type="entry name" value="RDRP_core"/>
</dbReference>
<evidence type="ECO:0000259" key="3">
    <source>
        <dbReference type="Pfam" id="PF05183"/>
    </source>
</evidence>
<evidence type="ECO:0000313" key="5">
    <source>
        <dbReference type="Proteomes" id="UP001302676"/>
    </source>
</evidence>
<dbReference type="EC" id="2.7.7.48" evidence="1"/>
<feature type="compositionally biased region" description="Acidic residues" evidence="2">
    <location>
        <begin position="1350"/>
        <end position="1365"/>
    </location>
</feature>
<feature type="region of interest" description="Disordered" evidence="2">
    <location>
        <begin position="319"/>
        <end position="338"/>
    </location>
</feature>
<feature type="region of interest" description="Disordered" evidence="2">
    <location>
        <begin position="1"/>
        <end position="24"/>
    </location>
</feature>
<evidence type="ECO:0000256" key="1">
    <source>
        <dbReference type="RuleBase" id="RU363098"/>
    </source>
</evidence>
<keyword evidence="1" id="KW-0548">Nucleotidyltransferase</keyword>
<feature type="domain" description="RDRP core" evidence="3">
    <location>
        <begin position="462"/>
        <end position="1122"/>
    </location>
</feature>
<evidence type="ECO:0000313" key="4">
    <source>
        <dbReference type="EMBL" id="KAK4143199.1"/>
    </source>
</evidence>
<comment type="similarity">
    <text evidence="1">Belongs to the RdRP family.</text>
</comment>
<dbReference type="EMBL" id="MU853589">
    <property type="protein sequence ID" value="KAK4143199.1"/>
    <property type="molecule type" value="Genomic_DNA"/>
</dbReference>
<sequence>MDRPAAPAGSTAPKTPSKSGAGTEDIEDVIKTLNKSYGLGIDLINIGHTPQHRRALGLKDEDIARWNNIRAGVKYLLNQDEIQLDLALMAFNRQSKEASQHWVPKPRGESDTVPSTFRPPKAETGEQRRQLQEILIRVFDRARKEVITASNSRRTKTPGTTSAAKAKSSAKVRAEAESGSGSGSGSDQAGGVAKRLFDRVDSHEVKRQKGVVSLGLEESRPAPGQFSSTANFRTHQLDNVPTRQRPTLPAAPRVPLQQPTRHTAVDSNHGGGVITTTDGCDESGTDSAAAGREKMPRGGLPVVPQPAVGQFSAKGAVVRPPNMAGVQPSQRAEPAGRPALSVPVPLQDRLGSVFPVFPGWLHPAPLAIAWEVTRICLHCGVDLEDPSLRYQREWAKSDLVGIWRSLQELDVFRGKTFPERPSPEAFAAALSGNFECRGNTVAMTASLDFNPASSGPLLLLDMKPLRLDEGCRLTRRFGADRFLEIVMPSPTGSAVPDAIKKMDGAEEQIFQWISGRRHNLVGREWQVFFSKDAGYRKPAKDVRLGPDSKSTYKERVHLFAENGPKFRRVTIRSRAEIPVDAPQQWSQMRAGHVLDWLLQLEQNGQQPYLKLFSRIQLGLSKTFPALTLEIGQVIHHSEDILSPIDKVMNDGIGRMSRTVARKIRDAMGLMDIPSAIQGRLGSAKGMWLLDVADMGDEDWIETYPSQRKWICDDSEAAHRTLEIRSIALELSPARLNLQILPVLEDRALDPILMREAIGGRLTGDLQRQFEVQKTVMNHPAQLRQWVNESSNTRGDRVKHGRVPFLAGLPDNKAEVQSLLLNSGFDPRAQKYLQELTWDLQKQKCDTLRSKLNVRIGRSTYAYMVVDFWGVLEENEVHLGFSSRFRDDTGSSDFSDTMVANCDVLVARSPAHFISDVQKVRAVFKPELHALKDVIVFSAKGNVPLADKLSGGDYDGDMAWVCWDPAVVDNFMNADVPEEPDLSEYLGKNKETFQDLVDAQPTKVRADNRYQAHCDAALDMIKRSIPFQMAPNFLGICTNFKERACYWANNVSDSRAVLLSSLVGKLVDQSKQGILFNGDDWDRLRRDHFAGRVPRDEPAYKGNQWTVRGKKPRHIIDYLKFTVAKPAIDHELDTFHKTLSPADEALRAHHWDPQLAVYHNAFRAAVEKSASLKELLAALTNAIAAVEKEWRRLVSNRENHMPYPDKVKLVHAQWQAIDLASLATTTPTIAAALDAQLTMLLGQGFLDEHGGCAASATGFWSLLKASTAFNAYYRSNPRFVWQMAGAQLAFMKAQFCAGGNPPPVDSRTGAGNAAGTGTADAMALLVTPGMYAGLVPDGKFTKQYMARLEGAEEGEDTGEDTGEDSEVQERAGQWDRGEDFE</sequence>
<dbReference type="PANTHER" id="PTHR23079:SF14">
    <property type="entry name" value="RNA-DEPENDENT RNA POLYMERASE"/>
    <property type="match status" value="1"/>
</dbReference>
<evidence type="ECO:0000256" key="2">
    <source>
        <dbReference type="SAM" id="MobiDB-lite"/>
    </source>
</evidence>
<dbReference type="GeneID" id="87814000"/>
<feature type="compositionally biased region" description="Basic and acidic residues" evidence="2">
    <location>
        <begin position="1366"/>
        <end position="1380"/>
    </location>
</feature>
<feature type="region of interest" description="Disordered" evidence="2">
    <location>
        <begin position="261"/>
        <end position="304"/>
    </location>
</feature>
<dbReference type="Proteomes" id="UP001302676">
    <property type="component" value="Unassembled WGS sequence"/>
</dbReference>
<keyword evidence="1" id="KW-0808">Transferase</keyword>
<comment type="caution">
    <text evidence="4">The sequence shown here is derived from an EMBL/GenBank/DDBJ whole genome shotgun (WGS) entry which is preliminary data.</text>
</comment>
<dbReference type="GO" id="GO:0003968">
    <property type="term" value="F:RNA-directed RNA polymerase activity"/>
    <property type="evidence" value="ECO:0007669"/>
    <property type="project" value="UniProtKB-KW"/>
</dbReference>
<protein>
    <recommendedName>
        <fullName evidence="1">RNA-dependent RNA polymerase</fullName>
        <ecNumber evidence="1">2.7.7.48</ecNumber>
    </recommendedName>
</protein>
<dbReference type="Gene3D" id="1.10.8.790">
    <property type="entry name" value="RNA-dependent RNA polymerase, slab domain, helical subdomain-like"/>
    <property type="match status" value="1"/>
</dbReference>
<feature type="region of interest" description="Disordered" evidence="2">
    <location>
        <begin position="97"/>
        <end position="129"/>
    </location>
</feature>
<feature type="region of interest" description="Disordered" evidence="2">
    <location>
        <begin position="147"/>
        <end position="190"/>
    </location>
</feature>